<name>A0A085WLR7_9BACT</name>
<evidence type="ECO:0000313" key="2">
    <source>
        <dbReference type="EMBL" id="KFE68630.1"/>
    </source>
</evidence>
<protein>
    <submittedName>
        <fullName evidence="2">Uncharacterized protein</fullName>
    </submittedName>
</protein>
<comment type="caution">
    <text evidence="2">The sequence shown here is derived from an EMBL/GenBank/DDBJ whole genome shotgun (WGS) entry which is preliminary data.</text>
</comment>
<evidence type="ECO:0000256" key="1">
    <source>
        <dbReference type="SAM" id="MobiDB-lite"/>
    </source>
</evidence>
<feature type="region of interest" description="Disordered" evidence="1">
    <location>
        <begin position="63"/>
        <end position="82"/>
    </location>
</feature>
<evidence type="ECO:0000313" key="3">
    <source>
        <dbReference type="Proteomes" id="UP000028725"/>
    </source>
</evidence>
<sequence length="141" mass="15313">MVFPAESTRWAKGAEPVSGHVNRGAFWLHPRGGTRWRELTVSGAVFHFPAKTSMGPLAIQQSRCRSNRASNPSKSWSARPPSPLGAWSMTRHCRVLPQPGVLPSAVRSSRHLGGAVGCGCRASPQRGPCLASERRCVGFRR</sequence>
<gene>
    <name evidence="2" type="ORF">DB31_7867</name>
</gene>
<feature type="compositionally biased region" description="Polar residues" evidence="1">
    <location>
        <begin position="63"/>
        <end position="76"/>
    </location>
</feature>
<keyword evidence="3" id="KW-1185">Reference proteome</keyword>
<organism evidence="2 3">
    <name type="scientific">Hyalangium minutum</name>
    <dbReference type="NCBI Taxonomy" id="394096"/>
    <lineage>
        <taxon>Bacteria</taxon>
        <taxon>Pseudomonadati</taxon>
        <taxon>Myxococcota</taxon>
        <taxon>Myxococcia</taxon>
        <taxon>Myxococcales</taxon>
        <taxon>Cystobacterineae</taxon>
        <taxon>Archangiaceae</taxon>
        <taxon>Hyalangium</taxon>
    </lineage>
</organism>
<dbReference type="AlphaFoldDB" id="A0A085WLR7"/>
<proteinExistence type="predicted"/>
<dbReference type="Proteomes" id="UP000028725">
    <property type="component" value="Unassembled WGS sequence"/>
</dbReference>
<accession>A0A085WLR7</accession>
<dbReference type="EMBL" id="JMCB01000006">
    <property type="protein sequence ID" value="KFE68630.1"/>
    <property type="molecule type" value="Genomic_DNA"/>
</dbReference>
<dbReference type="STRING" id="394096.DB31_7867"/>
<reference evidence="2 3" key="1">
    <citation type="submission" date="2014-04" db="EMBL/GenBank/DDBJ databases">
        <title>Genome assembly of Hyalangium minutum DSM 14724.</title>
        <authorList>
            <person name="Sharma G."/>
            <person name="Subramanian S."/>
        </authorList>
    </citation>
    <scope>NUCLEOTIDE SEQUENCE [LARGE SCALE GENOMIC DNA]</scope>
    <source>
        <strain evidence="2 3">DSM 14724</strain>
    </source>
</reference>